<name>A0A1F7XBH1_9BACT</name>
<dbReference type="STRING" id="1802481.A2W13_03500"/>
<proteinExistence type="predicted"/>
<dbReference type="AlphaFoldDB" id="A0A1F7XBH1"/>
<evidence type="ECO:0000313" key="2">
    <source>
        <dbReference type="Proteomes" id="UP000178533"/>
    </source>
</evidence>
<comment type="caution">
    <text evidence="1">The sequence shown here is derived from an EMBL/GenBank/DDBJ whole genome shotgun (WGS) entry which is preliminary data.</text>
</comment>
<reference evidence="1 2" key="1">
    <citation type="journal article" date="2016" name="Nat. Commun.">
        <title>Thousands of microbial genomes shed light on interconnected biogeochemical processes in an aquifer system.</title>
        <authorList>
            <person name="Anantharaman K."/>
            <person name="Brown C.T."/>
            <person name="Hug L.A."/>
            <person name="Sharon I."/>
            <person name="Castelle C.J."/>
            <person name="Probst A.J."/>
            <person name="Thomas B.C."/>
            <person name="Singh A."/>
            <person name="Wilkins M.J."/>
            <person name="Karaoz U."/>
            <person name="Brodie E.L."/>
            <person name="Williams K.H."/>
            <person name="Hubbard S.S."/>
            <person name="Banfield J.F."/>
        </authorList>
    </citation>
    <scope>NUCLEOTIDE SEQUENCE [LARGE SCALE GENOMIC DNA]</scope>
</reference>
<evidence type="ECO:0000313" key="1">
    <source>
        <dbReference type="EMBL" id="OGM11748.1"/>
    </source>
</evidence>
<protein>
    <submittedName>
        <fullName evidence="1">Uncharacterized protein</fullName>
    </submittedName>
</protein>
<dbReference type="EMBL" id="MGFT01000014">
    <property type="protein sequence ID" value="OGM11748.1"/>
    <property type="molecule type" value="Genomic_DNA"/>
</dbReference>
<accession>A0A1F7XBH1</accession>
<sequence length="111" mass="12546">MAIEALRKQISDRLKGIGKPKTYPGMSTDINLVASAIIPEVTTKNVETVSNYEISEGTPQDALERLLRIRNLNQIAKAINREYGHYNTTKEDIDHLSILTDRLNELQNPKK</sequence>
<gene>
    <name evidence="1" type="ORF">A2W13_03500</name>
</gene>
<dbReference type="Proteomes" id="UP000178533">
    <property type="component" value="Unassembled WGS sequence"/>
</dbReference>
<organism evidence="1 2">
    <name type="scientific">Candidatus Woesebacteria bacterium RBG_16_36_11</name>
    <dbReference type="NCBI Taxonomy" id="1802481"/>
    <lineage>
        <taxon>Bacteria</taxon>
        <taxon>Candidatus Woeseibacteriota</taxon>
    </lineage>
</organism>